<evidence type="ECO:0000256" key="5">
    <source>
        <dbReference type="ARBA" id="ARBA00022729"/>
    </source>
</evidence>
<dbReference type="GO" id="GO:0020037">
    <property type="term" value="F:heme binding"/>
    <property type="evidence" value="ECO:0007669"/>
    <property type="project" value="InterPro"/>
</dbReference>
<keyword evidence="2" id="KW-1003">Cell membrane</keyword>
<protein>
    <submittedName>
        <fullName evidence="14">Sorbitol dehydrogenase</fullName>
    </submittedName>
</protein>
<keyword evidence="3 9" id="KW-0349">Heme</keyword>
<feature type="binding site" description="covalent" evidence="9">
    <location>
        <position position="111"/>
    </location>
    <ligand>
        <name>heme c</name>
        <dbReference type="ChEBI" id="CHEBI:61717"/>
        <label>1</label>
    </ligand>
</feature>
<gene>
    <name evidence="14" type="ORF">A0U91_10575</name>
</gene>
<keyword evidence="4 10" id="KW-0479">Metal-binding</keyword>
<dbReference type="PANTHER" id="PTHR35008:SF8">
    <property type="entry name" value="ALCOHOL DEHYDROGENASE CYTOCHROME C SUBUNIT"/>
    <property type="match status" value="1"/>
</dbReference>
<organism evidence="14 15">
    <name type="scientific">Acetobacter persici</name>
    <dbReference type="NCBI Taxonomy" id="1076596"/>
    <lineage>
        <taxon>Bacteria</taxon>
        <taxon>Pseudomonadati</taxon>
        <taxon>Pseudomonadota</taxon>
        <taxon>Alphaproteobacteria</taxon>
        <taxon>Acetobacterales</taxon>
        <taxon>Acetobacteraceae</taxon>
        <taxon>Acetobacter</taxon>
    </lineage>
</organism>
<dbReference type="Gene3D" id="1.10.760.10">
    <property type="entry name" value="Cytochrome c-like domain"/>
    <property type="match status" value="3"/>
</dbReference>
<evidence type="ECO:0000256" key="11">
    <source>
        <dbReference type="SAM" id="MobiDB-lite"/>
    </source>
</evidence>
<keyword evidence="7 10" id="KW-0408">Iron</keyword>
<keyword evidence="5 12" id="KW-0732">Signal</keyword>
<evidence type="ECO:0000256" key="9">
    <source>
        <dbReference type="PIRSR" id="PIRSR000018-50"/>
    </source>
</evidence>
<evidence type="ECO:0000256" key="12">
    <source>
        <dbReference type="SAM" id="SignalP"/>
    </source>
</evidence>
<feature type="compositionally biased region" description="Low complexity" evidence="11">
    <location>
        <begin position="69"/>
        <end position="92"/>
    </location>
</feature>
<keyword evidence="8" id="KW-0472">Membrane</keyword>
<dbReference type="PANTHER" id="PTHR35008">
    <property type="entry name" value="BLL4482 PROTEIN-RELATED"/>
    <property type="match status" value="1"/>
</dbReference>
<evidence type="ECO:0000256" key="1">
    <source>
        <dbReference type="ARBA" id="ARBA00004236"/>
    </source>
</evidence>
<evidence type="ECO:0000256" key="6">
    <source>
        <dbReference type="ARBA" id="ARBA00022737"/>
    </source>
</evidence>
<evidence type="ECO:0000256" key="3">
    <source>
        <dbReference type="ARBA" id="ARBA00022617"/>
    </source>
</evidence>
<feature type="binding site" description="covalent" evidence="9">
    <location>
        <position position="258"/>
    </location>
    <ligand>
        <name>heme c</name>
        <dbReference type="ChEBI" id="CHEBI:61717"/>
        <label>2</label>
    </ligand>
</feature>
<evidence type="ECO:0000313" key="15">
    <source>
        <dbReference type="Proteomes" id="UP000189055"/>
    </source>
</evidence>
<dbReference type="InterPro" id="IPR014353">
    <property type="entry name" value="Membr-bd_ADH_cyt_c"/>
</dbReference>
<comment type="cofactor">
    <cofactor evidence="9">
        <name>heme c</name>
        <dbReference type="ChEBI" id="CHEBI:61717"/>
    </cofactor>
    <text evidence="9">Binds 3 heme c groups covalently per subunit.</text>
</comment>
<feature type="domain" description="Cytochrome c" evidence="13">
    <location>
        <begin position="243"/>
        <end position="352"/>
    </location>
</feature>
<name>A0A1U9LFQ5_9PROT</name>
<keyword evidence="6" id="KW-0677">Repeat</keyword>
<feature type="binding site" description="axial binding residue" evidence="10">
    <location>
        <position position="403"/>
    </location>
    <ligand>
        <name>heme c</name>
        <dbReference type="ChEBI" id="CHEBI:61717"/>
        <label>3</label>
    </ligand>
    <ligandPart>
        <name>Fe</name>
        <dbReference type="ChEBI" id="CHEBI:18248"/>
    </ligandPart>
</feature>
<dbReference type="GO" id="GO:0005506">
    <property type="term" value="F:iron ion binding"/>
    <property type="evidence" value="ECO:0007669"/>
    <property type="project" value="InterPro"/>
</dbReference>
<feature type="domain" description="Cytochrome c" evidence="13">
    <location>
        <begin position="386"/>
        <end position="479"/>
    </location>
</feature>
<feature type="region of interest" description="Disordered" evidence="11">
    <location>
        <begin position="482"/>
        <end position="508"/>
    </location>
</feature>
<feature type="chain" id="PRO_5012301685" evidence="12">
    <location>
        <begin position="25"/>
        <end position="508"/>
    </location>
</feature>
<feature type="binding site" description="covalent" evidence="9">
    <location>
        <position position="399"/>
    </location>
    <ligand>
        <name>heme c</name>
        <dbReference type="ChEBI" id="CHEBI:61717"/>
        <label>3</label>
    </ligand>
</feature>
<dbReference type="RefSeq" id="WP_077931028.1">
    <property type="nucleotide sequence ID" value="NZ_CP014687.1"/>
</dbReference>
<dbReference type="PROSITE" id="PS51007">
    <property type="entry name" value="CYTC"/>
    <property type="match status" value="3"/>
</dbReference>
<feature type="binding site" description="axial binding residue" evidence="10">
    <location>
        <position position="115"/>
    </location>
    <ligand>
        <name>heme c</name>
        <dbReference type="ChEBI" id="CHEBI:61717"/>
        <label>1</label>
    </ligand>
    <ligandPart>
        <name>Fe</name>
        <dbReference type="ChEBI" id="CHEBI:18248"/>
    </ligandPart>
</feature>
<feature type="binding site" description="covalent" evidence="9">
    <location>
        <position position="261"/>
    </location>
    <ligand>
        <name>heme c</name>
        <dbReference type="ChEBI" id="CHEBI:61717"/>
        <label>2</label>
    </ligand>
</feature>
<feature type="binding site" description="covalent" evidence="9">
    <location>
        <position position="114"/>
    </location>
    <ligand>
        <name>heme c</name>
        <dbReference type="ChEBI" id="CHEBI:61717"/>
        <label>1</label>
    </ligand>
</feature>
<evidence type="ECO:0000256" key="10">
    <source>
        <dbReference type="PIRSR" id="PIRSR000018-51"/>
    </source>
</evidence>
<feature type="signal peptide" evidence="12">
    <location>
        <begin position="1"/>
        <end position="24"/>
    </location>
</feature>
<dbReference type="GO" id="GO:0005886">
    <property type="term" value="C:plasma membrane"/>
    <property type="evidence" value="ECO:0007669"/>
    <property type="project" value="UniProtKB-SubCell"/>
</dbReference>
<evidence type="ECO:0000313" key="14">
    <source>
        <dbReference type="EMBL" id="AQT05242.1"/>
    </source>
</evidence>
<evidence type="ECO:0000256" key="8">
    <source>
        <dbReference type="ARBA" id="ARBA00023136"/>
    </source>
</evidence>
<dbReference type="AlphaFoldDB" id="A0A1U9LFQ5"/>
<feature type="compositionally biased region" description="Low complexity" evidence="11">
    <location>
        <begin position="30"/>
        <end position="46"/>
    </location>
</feature>
<feature type="compositionally biased region" description="Basic and acidic residues" evidence="11">
    <location>
        <begin position="482"/>
        <end position="499"/>
    </location>
</feature>
<evidence type="ECO:0000256" key="7">
    <source>
        <dbReference type="ARBA" id="ARBA00023004"/>
    </source>
</evidence>
<sequence>MPDFRTLLCSALIAGTALGGVALAPLAAATSADKPAAQPTVPAPVAEEGKPVAGSDAKTSDHTPTSEKPAPAGEAATPAASTQAGAPPAAQSDSAEAELARGAYLATAADCVACHTKPGGKPFAGGLKIATPMGQVVATNITPDPDHGIGRYTEADFENAVRHGVRKDGSYLYPVMPYVSYAGMTDQDVKALYAWFMHAVKPVAEAQEETNLSFPASIRPAMMAWNFIASKETPETGDSSTYDPLRRGRYLANALEHCGTCHTPRNFMLSEKQDHYLAGTSLGAWYAPNITSSKTGGIGSWSEEDLVAYLRTGHVAARAQAAGPMAEAVEHSTSHLTDADLHALAAFILKVAPMEDEADHTARDAFGKAVNEPDIRTKGPQRIDDLAEMDGPHIYDANCAACHGRDGAGTQDHYVPSLFANSTVGAGRPDNLIMTILKGVDRTAGKEHAFMPGFDGQSNVQRLSDAEIAALVNYVTATFGSGDHHVTPEQVKSLRDDSKPVNPPAKGQ</sequence>
<evidence type="ECO:0000256" key="2">
    <source>
        <dbReference type="ARBA" id="ARBA00022475"/>
    </source>
</evidence>
<evidence type="ECO:0000256" key="4">
    <source>
        <dbReference type="ARBA" id="ARBA00022723"/>
    </source>
</evidence>
<dbReference type="PIRSF" id="PIRSF000018">
    <property type="entry name" value="Mb_ADH_cyt_c"/>
    <property type="match status" value="1"/>
</dbReference>
<evidence type="ECO:0000259" key="13">
    <source>
        <dbReference type="PROSITE" id="PS51007"/>
    </source>
</evidence>
<dbReference type="EMBL" id="CP014687">
    <property type="protein sequence ID" value="AQT05242.1"/>
    <property type="molecule type" value="Genomic_DNA"/>
</dbReference>
<reference evidence="14 15" key="1">
    <citation type="submission" date="2016-03" db="EMBL/GenBank/DDBJ databases">
        <title>Acetic acid bacteria sequencing.</title>
        <authorList>
            <person name="Brandt J."/>
            <person name="Jakob F."/>
            <person name="Vogel R.F."/>
        </authorList>
    </citation>
    <scope>NUCLEOTIDE SEQUENCE [LARGE SCALE GENOMIC DNA]</scope>
    <source>
        <strain evidence="14 15">TMW2.1084</strain>
    </source>
</reference>
<feature type="region of interest" description="Disordered" evidence="11">
    <location>
        <begin position="30"/>
        <end position="95"/>
    </location>
</feature>
<feature type="binding site" description="covalent" evidence="9">
    <location>
        <position position="402"/>
    </location>
    <ligand>
        <name>heme c</name>
        <dbReference type="ChEBI" id="CHEBI:61717"/>
        <label>3</label>
    </ligand>
</feature>
<dbReference type="GO" id="GO:0009055">
    <property type="term" value="F:electron transfer activity"/>
    <property type="evidence" value="ECO:0007669"/>
    <property type="project" value="InterPro"/>
</dbReference>
<dbReference type="SUPFAM" id="SSF46626">
    <property type="entry name" value="Cytochrome c"/>
    <property type="match status" value="3"/>
</dbReference>
<proteinExistence type="predicted"/>
<dbReference type="InterPro" id="IPR009056">
    <property type="entry name" value="Cyt_c-like_dom"/>
</dbReference>
<accession>A0A1U9LFQ5</accession>
<feature type="domain" description="Cytochrome c" evidence="13">
    <location>
        <begin position="97"/>
        <end position="200"/>
    </location>
</feature>
<comment type="subcellular location">
    <subcellularLocation>
        <location evidence="1">Cell membrane</location>
    </subcellularLocation>
</comment>
<dbReference type="Pfam" id="PF00034">
    <property type="entry name" value="Cytochrom_C"/>
    <property type="match status" value="2"/>
</dbReference>
<dbReference type="InterPro" id="IPR051459">
    <property type="entry name" value="Cytochrome_c-type_DH"/>
</dbReference>
<dbReference type="GO" id="GO:0016614">
    <property type="term" value="F:oxidoreductase activity, acting on CH-OH group of donors"/>
    <property type="evidence" value="ECO:0007669"/>
    <property type="project" value="InterPro"/>
</dbReference>
<dbReference type="STRING" id="1076596.A0U91_10575"/>
<dbReference type="InterPro" id="IPR036909">
    <property type="entry name" value="Cyt_c-like_dom_sf"/>
</dbReference>
<dbReference type="Proteomes" id="UP000189055">
    <property type="component" value="Chromosome"/>
</dbReference>
<feature type="binding site" description="axial binding residue" evidence="10">
    <location>
        <position position="262"/>
    </location>
    <ligand>
        <name>heme c</name>
        <dbReference type="ChEBI" id="CHEBI:61717"/>
        <label>2</label>
    </ligand>
    <ligandPart>
        <name>Fe</name>
        <dbReference type="ChEBI" id="CHEBI:18248"/>
    </ligandPart>
</feature>
<dbReference type="KEGG" id="aper:A0U91_10575"/>